<dbReference type="InterPro" id="IPR004358">
    <property type="entry name" value="Sig_transdc_His_kin-like_C"/>
</dbReference>
<dbReference type="Pfam" id="PF02518">
    <property type="entry name" value="HATPase_c"/>
    <property type="match status" value="1"/>
</dbReference>
<keyword evidence="7" id="KW-0812">Transmembrane</keyword>
<dbReference type="InterPro" id="IPR036097">
    <property type="entry name" value="HisK_dim/P_sf"/>
</dbReference>
<evidence type="ECO:0000313" key="10">
    <source>
        <dbReference type="EMBL" id="TRY15090.1"/>
    </source>
</evidence>
<evidence type="ECO:0000256" key="5">
    <source>
        <dbReference type="ARBA" id="ARBA00022777"/>
    </source>
</evidence>
<keyword evidence="5" id="KW-0418">Kinase</keyword>
<evidence type="ECO:0000259" key="8">
    <source>
        <dbReference type="PROSITE" id="PS50109"/>
    </source>
</evidence>
<dbReference type="InterPro" id="IPR003594">
    <property type="entry name" value="HATPase_dom"/>
</dbReference>
<dbReference type="SUPFAM" id="SSF55874">
    <property type="entry name" value="ATPase domain of HSP90 chaperone/DNA topoisomerase II/histidine kinase"/>
    <property type="match status" value="1"/>
</dbReference>
<dbReference type="EMBL" id="VKGK01000006">
    <property type="protein sequence ID" value="TRY15090.1"/>
    <property type="molecule type" value="Genomic_DNA"/>
</dbReference>
<dbReference type="EC" id="2.7.13.3" evidence="2"/>
<dbReference type="PANTHER" id="PTHR43047:SF62">
    <property type="entry name" value="SENSOR HISTIDINE KINASE DPIB"/>
    <property type="match status" value="1"/>
</dbReference>
<keyword evidence="7" id="KW-1133">Transmembrane helix</keyword>
<dbReference type="SMART" id="SM00388">
    <property type="entry name" value="HisKA"/>
    <property type="match status" value="1"/>
</dbReference>
<comment type="caution">
    <text evidence="10">The sequence shown here is derived from an EMBL/GenBank/DDBJ whole genome shotgun (WGS) entry which is preliminary data.</text>
</comment>
<dbReference type="AlphaFoldDB" id="A0A553JRK1"/>
<keyword evidence="11" id="KW-1185">Reference proteome</keyword>
<comment type="catalytic activity">
    <reaction evidence="1">
        <text>ATP + protein L-histidine = ADP + protein N-phospho-L-histidine.</text>
        <dbReference type="EC" id="2.7.13.3"/>
    </reaction>
</comment>
<dbReference type="PROSITE" id="PS50109">
    <property type="entry name" value="HIS_KIN"/>
    <property type="match status" value="1"/>
</dbReference>
<name>A0A553JRK1_SHEHA</name>
<dbReference type="GO" id="GO:0000155">
    <property type="term" value="F:phosphorelay sensor kinase activity"/>
    <property type="evidence" value="ECO:0007669"/>
    <property type="project" value="InterPro"/>
</dbReference>
<organism evidence="10 11">
    <name type="scientific">Shewanella hanedai</name>
    <name type="common">Alteromonas hanedai</name>
    <dbReference type="NCBI Taxonomy" id="25"/>
    <lineage>
        <taxon>Bacteria</taxon>
        <taxon>Pseudomonadati</taxon>
        <taxon>Pseudomonadota</taxon>
        <taxon>Gammaproteobacteria</taxon>
        <taxon>Alteromonadales</taxon>
        <taxon>Shewanellaceae</taxon>
        <taxon>Shewanella</taxon>
    </lineage>
</organism>
<dbReference type="InterPro" id="IPR005467">
    <property type="entry name" value="His_kinase_dom"/>
</dbReference>
<evidence type="ECO:0000256" key="6">
    <source>
        <dbReference type="PROSITE-ProRule" id="PRU00169"/>
    </source>
</evidence>
<dbReference type="InterPro" id="IPR036890">
    <property type="entry name" value="HATPase_C_sf"/>
</dbReference>
<keyword evidence="7" id="KW-0472">Membrane</keyword>
<dbReference type="InterPro" id="IPR001789">
    <property type="entry name" value="Sig_transdc_resp-reg_receiver"/>
</dbReference>
<feature type="transmembrane region" description="Helical" evidence="7">
    <location>
        <begin position="7"/>
        <end position="26"/>
    </location>
</feature>
<dbReference type="Pfam" id="PF00512">
    <property type="entry name" value="HisKA"/>
    <property type="match status" value="1"/>
</dbReference>
<dbReference type="RefSeq" id="WP_143563877.1">
    <property type="nucleotide sequence ID" value="NZ_BMPL01000005.1"/>
</dbReference>
<evidence type="ECO:0000256" key="3">
    <source>
        <dbReference type="ARBA" id="ARBA00022553"/>
    </source>
</evidence>
<dbReference type="SUPFAM" id="SSF47384">
    <property type="entry name" value="Homodimeric domain of signal transducing histidine kinase"/>
    <property type="match status" value="1"/>
</dbReference>
<dbReference type="OrthoDB" id="9815750at2"/>
<keyword evidence="4" id="KW-0808">Transferase</keyword>
<evidence type="ECO:0000256" key="7">
    <source>
        <dbReference type="SAM" id="Phobius"/>
    </source>
</evidence>
<dbReference type="Gene3D" id="3.40.50.2300">
    <property type="match status" value="1"/>
</dbReference>
<sequence length="669" mass="76129">MKFKPYSVCYLIVGLTVTFCVNWLFWSHSQRELSELHEKKSAAAEISAHDMLLQHQIIIRSIHSFFNASKLVTNDEFTEFTQELLKITSATAFTIGVDNKLAFISNPAFENDIKKGKFIVNGAGSLTFKLPNYSSFIIPVDQPDLRYMVYVISHAQVLERLNNEQDICLEFTVAGKVLSNQYCQTKLPYLQRALFYFDSQEHYYGSKFNAEGYTLRTWYSPPAEEINEVLLTMFLFSISGIGFSVLMYLKVEQRNMLYKMRIETDSKVAVLSAINHEIRTPINAVLGYSRMLKDSGCCVPQGEMTINKIIWSANLLHSVAENTLNFSKASTDNLTLDNKEADLRQLIENIEEYYITFSEIHDKTLSIIINQPLPIKVNIDSTKLYQLVTNIINNAFKYSTGKQVNCHLDLKHYRSRPFLRVAIRDFGKGMSAASMKAITQPFTTELHNSSTLKSGIGIGLYTCKQVIEKVGGKISIRSRAGQGTLVIIRFPIEYLEQTTESNKFSMPLNTILNNSLNAGPAQASLKPNNQTELVSVKMDECHPHQLKRILLVDDNVFNLEVCKAMLEKEGFDVTTRSDAETSKQYFADALPEIVLMDYQLEASNGLALIDDLMEIQARSTKSDKIKRTQFFILSANDKEEISFHEEYPDVFFMQKPLNMEIFIQQLAKS</sequence>
<evidence type="ECO:0000256" key="4">
    <source>
        <dbReference type="ARBA" id="ARBA00022679"/>
    </source>
</evidence>
<gene>
    <name evidence="10" type="ORF">FN961_07225</name>
</gene>
<dbReference type="PRINTS" id="PR00344">
    <property type="entry name" value="BCTRLSENSOR"/>
</dbReference>
<dbReference type="SMART" id="SM00448">
    <property type="entry name" value="REC"/>
    <property type="match status" value="1"/>
</dbReference>
<keyword evidence="3 6" id="KW-0597">Phosphoprotein</keyword>
<dbReference type="InterPro" id="IPR003661">
    <property type="entry name" value="HisK_dim/P_dom"/>
</dbReference>
<dbReference type="Gene3D" id="3.30.565.10">
    <property type="entry name" value="Histidine kinase-like ATPase, C-terminal domain"/>
    <property type="match status" value="1"/>
</dbReference>
<dbReference type="Pfam" id="PF00072">
    <property type="entry name" value="Response_reg"/>
    <property type="match status" value="1"/>
</dbReference>
<dbReference type="Proteomes" id="UP000318126">
    <property type="component" value="Unassembled WGS sequence"/>
</dbReference>
<reference evidence="11" key="1">
    <citation type="submission" date="2019-07" db="EMBL/GenBank/DDBJ databases">
        <title>Shewanella sp. YLB-08 draft genomic sequence.</title>
        <authorList>
            <person name="Yu L."/>
        </authorList>
    </citation>
    <scope>NUCLEOTIDE SEQUENCE [LARGE SCALE GENOMIC DNA]</scope>
    <source>
        <strain evidence="11">JCM 20706</strain>
    </source>
</reference>
<evidence type="ECO:0000313" key="11">
    <source>
        <dbReference type="Proteomes" id="UP000318126"/>
    </source>
</evidence>
<dbReference type="GO" id="GO:0005886">
    <property type="term" value="C:plasma membrane"/>
    <property type="evidence" value="ECO:0007669"/>
    <property type="project" value="TreeGrafter"/>
</dbReference>
<dbReference type="InterPro" id="IPR011006">
    <property type="entry name" value="CheY-like_superfamily"/>
</dbReference>
<dbReference type="SUPFAM" id="SSF52172">
    <property type="entry name" value="CheY-like"/>
    <property type="match status" value="1"/>
</dbReference>
<dbReference type="PROSITE" id="PS50110">
    <property type="entry name" value="RESPONSE_REGULATORY"/>
    <property type="match status" value="1"/>
</dbReference>
<dbReference type="GO" id="GO:0009927">
    <property type="term" value="F:histidine phosphotransfer kinase activity"/>
    <property type="evidence" value="ECO:0007669"/>
    <property type="project" value="TreeGrafter"/>
</dbReference>
<feature type="modified residue" description="4-aspartylphosphate" evidence="6">
    <location>
        <position position="597"/>
    </location>
</feature>
<evidence type="ECO:0000256" key="1">
    <source>
        <dbReference type="ARBA" id="ARBA00000085"/>
    </source>
</evidence>
<proteinExistence type="predicted"/>
<evidence type="ECO:0000259" key="9">
    <source>
        <dbReference type="PROSITE" id="PS50110"/>
    </source>
</evidence>
<dbReference type="PANTHER" id="PTHR43047">
    <property type="entry name" value="TWO-COMPONENT HISTIDINE PROTEIN KINASE"/>
    <property type="match status" value="1"/>
</dbReference>
<protein>
    <recommendedName>
        <fullName evidence="2">histidine kinase</fullName>
        <ecNumber evidence="2">2.7.13.3</ecNumber>
    </recommendedName>
</protein>
<accession>A0A553JRK1</accession>
<dbReference type="CDD" id="cd00082">
    <property type="entry name" value="HisKA"/>
    <property type="match status" value="1"/>
</dbReference>
<evidence type="ECO:0000256" key="2">
    <source>
        <dbReference type="ARBA" id="ARBA00012438"/>
    </source>
</evidence>
<dbReference type="SMART" id="SM00387">
    <property type="entry name" value="HATPase_c"/>
    <property type="match status" value="1"/>
</dbReference>
<dbReference type="Gene3D" id="1.10.287.130">
    <property type="match status" value="1"/>
</dbReference>
<feature type="domain" description="Response regulatory" evidence="9">
    <location>
        <begin position="548"/>
        <end position="669"/>
    </location>
</feature>
<feature type="domain" description="Histidine kinase" evidence="8">
    <location>
        <begin position="273"/>
        <end position="494"/>
    </location>
</feature>